<protein>
    <recommendedName>
        <fullName evidence="4">Transcription factor gsfR2</fullName>
    </recommendedName>
</protein>
<feature type="compositionally biased region" description="Polar residues" evidence="1">
    <location>
        <begin position="53"/>
        <end position="63"/>
    </location>
</feature>
<evidence type="ECO:0000313" key="3">
    <source>
        <dbReference type="Proteomes" id="UP001583177"/>
    </source>
</evidence>
<name>A0ABR3WAL9_9PEZI</name>
<keyword evidence="3" id="KW-1185">Reference proteome</keyword>
<accession>A0ABR3WAL9</accession>
<organism evidence="2 3">
    <name type="scientific">Diaporthe australafricana</name>
    <dbReference type="NCBI Taxonomy" id="127596"/>
    <lineage>
        <taxon>Eukaryota</taxon>
        <taxon>Fungi</taxon>
        <taxon>Dikarya</taxon>
        <taxon>Ascomycota</taxon>
        <taxon>Pezizomycotina</taxon>
        <taxon>Sordariomycetes</taxon>
        <taxon>Sordariomycetidae</taxon>
        <taxon>Diaporthales</taxon>
        <taxon>Diaporthaceae</taxon>
        <taxon>Diaporthe</taxon>
    </lineage>
</organism>
<sequence>MGNGSISTTPSHDTSTTGDAELENEILRSFGLAISKLPFGSSASPASGPSGSVTTSLGTEESSSPLKNLKWFTHLSTWKIAYHYQPPKELPPPQAFSDYTRGLQSWLRRFQREGHNPFIHRHLYPTRAIPDSIQDAYAAIAVSEGSCPENENMVDHIATSLVTRLLSSQSQVEGQTLHLANTLDHLARTQALLIHLLLALFSPSISRQAKAESLIETLHRWKLALWESASQEANLAELFPYLHTMPLEGERSDVDSIPGLHRAFIMCESVRRTWLVCSMTTGVYRALRGDWTAACGGDVRFTARAGLWDASSPARWAVLAGKADPLFNYSLLGDQLANCEILESDVDEFALHIFALMWGSDKVESWFIQT</sequence>
<dbReference type="EMBL" id="JAWRVE010000113">
    <property type="protein sequence ID" value="KAL1857492.1"/>
    <property type="molecule type" value="Genomic_DNA"/>
</dbReference>
<evidence type="ECO:0000256" key="1">
    <source>
        <dbReference type="SAM" id="MobiDB-lite"/>
    </source>
</evidence>
<comment type="caution">
    <text evidence="2">The sequence shown here is derived from an EMBL/GenBank/DDBJ whole genome shotgun (WGS) entry which is preliminary data.</text>
</comment>
<feature type="region of interest" description="Disordered" evidence="1">
    <location>
        <begin position="41"/>
        <end position="63"/>
    </location>
</feature>
<proteinExistence type="predicted"/>
<feature type="compositionally biased region" description="Low complexity" evidence="1">
    <location>
        <begin position="41"/>
        <end position="52"/>
    </location>
</feature>
<evidence type="ECO:0008006" key="4">
    <source>
        <dbReference type="Google" id="ProtNLM"/>
    </source>
</evidence>
<dbReference type="Proteomes" id="UP001583177">
    <property type="component" value="Unassembled WGS sequence"/>
</dbReference>
<gene>
    <name evidence="2" type="ORF">Daus18300_010357</name>
</gene>
<reference evidence="2 3" key="1">
    <citation type="journal article" date="2024" name="IMA Fungus">
        <title>IMA Genome - F19 : A genome assembly and annotation guide to empower mycologists, including annotated draft genome sequences of Ceratocystis pirilliformis, Diaporthe australafricana, Fusarium ophioides, Paecilomyces lecythidis, and Sporothrix stenoceras.</title>
        <authorList>
            <person name="Aylward J."/>
            <person name="Wilson A.M."/>
            <person name="Visagie C.M."/>
            <person name="Spraker J."/>
            <person name="Barnes I."/>
            <person name="Buitendag C."/>
            <person name="Ceriani C."/>
            <person name="Del Mar Angel L."/>
            <person name="du Plessis D."/>
            <person name="Fuchs T."/>
            <person name="Gasser K."/>
            <person name="Kramer D."/>
            <person name="Li W."/>
            <person name="Munsamy K."/>
            <person name="Piso A."/>
            <person name="Price J.L."/>
            <person name="Sonnekus B."/>
            <person name="Thomas C."/>
            <person name="van der Nest A."/>
            <person name="van Dijk A."/>
            <person name="van Heerden A."/>
            <person name="van Vuuren N."/>
            <person name="Yilmaz N."/>
            <person name="Duong T.A."/>
            <person name="van der Merwe N.A."/>
            <person name="Wingfield M.J."/>
            <person name="Wingfield B.D."/>
        </authorList>
    </citation>
    <scope>NUCLEOTIDE SEQUENCE [LARGE SCALE GENOMIC DNA]</scope>
    <source>
        <strain evidence="2 3">CMW 18300</strain>
    </source>
</reference>
<evidence type="ECO:0000313" key="2">
    <source>
        <dbReference type="EMBL" id="KAL1857492.1"/>
    </source>
</evidence>